<reference evidence="3" key="2">
    <citation type="journal article" date="2024" name="Plant">
        <title>Genomic evolution and insights into agronomic trait innovations of Sesamum species.</title>
        <authorList>
            <person name="Miao H."/>
            <person name="Wang L."/>
            <person name="Qu L."/>
            <person name="Liu H."/>
            <person name="Sun Y."/>
            <person name="Le M."/>
            <person name="Wang Q."/>
            <person name="Wei S."/>
            <person name="Zheng Y."/>
            <person name="Lin W."/>
            <person name="Duan Y."/>
            <person name="Cao H."/>
            <person name="Xiong S."/>
            <person name="Wang X."/>
            <person name="Wei L."/>
            <person name="Li C."/>
            <person name="Ma Q."/>
            <person name="Ju M."/>
            <person name="Zhao R."/>
            <person name="Li G."/>
            <person name="Mu C."/>
            <person name="Tian Q."/>
            <person name="Mei H."/>
            <person name="Zhang T."/>
            <person name="Gao T."/>
            <person name="Zhang H."/>
        </authorList>
    </citation>
    <scope>NUCLEOTIDE SEQUENCE</scope>
    <source>
        <strain evidence="3">G02</strain>
    </source>
</reference>
<dbReference type="Pfam" id="PF03732">
    <property type="entry name" value="Retrotrans_gag"/>
    <property type="match status" value="1"/>
</dbReference>
<accession>A0AAW2MDK3</accession>
<evidence type="ECO:0000256" key="1">
    <source>
        <dbReference type="SAM" id="MobiDB-lite"/>
    </source>
</evidence>
<organism evidence="3">
    <name type="scientific">Sesamum radiatum</name>
    <name type="common">Black benniseed</name>
    <dbReference type="NCBI Taxonomy" id="300843"/>
    <lineage>
        <taxon>Eukaryota</taxon>
        <taxon>Viridiplantae</taxon>
        <taxon>Streptophyta</taxon>
        <taxon>Embryophyta</taxon>
        <taxon>Tracheophyta</taxon>
        <taxon>Spermatophyta</taxon>
        <taxon>Magnoliopsida</taxon>
        <taxon>eudicotyledons</taxon>
        <taxon>Gunneridae</taxon>
        <taxon>Pentapetalae</taxon>
        <taxon>asterids</taxon>
        <taxon>lamiids</taxon>
        <taxon>Lamiales</taxon>
        <taxon>Pedaliaceae</taxon>
        <taxon>Sesamum</taxon>
    </lineage>
</organism>
<dbReference type="InterPro" id="IPR005162">
    <property type="entry name" value="Retrotrans_gag_dom"/>
</dbReference>
<name>A0AAW2MDK3_SESRA</name>
<dbReference type="PANTHER" id="PTHR33223:SF10">
    <property type="entry name" value="AMINOTRANSFERASE-LIKE PLANT MOBILE DOMAIN-CONTAINING PROTEIN"/>
    <property type="match status" value="1"/>
</dbReference>
<evidence type="ECO:0000259" key="2">
    <source>
        <dbReference type="Pfam" id="PF03732"/>
    </source>
</evidence>
<reference evidence="3" key="1">
    <citation type="submission" date="2020-06" db="EMBL/GenBank/DDBJ databases">
        <authorList>
            <person name="Li T."/>
            <person name="Hu X."/>
            <person name="Zhang T."/>
            <person name="Song X."/>
            <person name="Zhang H."/>
            <person name="Dai N."/>
            <person name="Sheng W."/>
            <person name="Hou X."/>
            <person name="Wei L."/>
        </authorList>
    </citation>
    <scope>NUCLEOTIDE SEQUENCE</scope>
    <source>
        <strain evidence="3">G02</strain>
        <tissue evidence="3">Leaf</tissue>
    </source>
</reference>
<gene>
    <name evidence="3" type="ORF">Sradi_4907300</name>
</gene>
<proteinExistence type="predicted"/>
<comment type="caution">
    <text evidence="3">The sequence shown here is derived from an EMBL/GenBank/DDBJ whole genome shotgun (WGS) entry which is preliminary data.</text>
</comment>
<dbReference type="PANTHER" id="PTHR33223">
    <property type="entry name" value="CCHC-TYPE DOMAIN-CONTAINING PROTEIN"/>
    <property type="match status" value="1"/>
</dbReference>
<evidence type="ECO:0000313" key="3">
    <source>
        <dbReference type="EMBL" id="KAL0329206.1"/>
    </source>
</evidence>
<feature type="region of interest" description="Disordered" evidence="1">
    <location>
        <begin position="70"/>
        <end position="110"/>
    </location>
</feature>
<sequence length="279" mass="32353">MDDTSRKENRSMETPVREEDQIIRLSWANMQRMIDEASRKAIVEYERRTITPAMRDMKSQLFTRRAIDAEMGNEVLGEPEKDRDQELSNEASSRRVAPRPSDFQRNSPSSNKILTELVDHNFRFPILPKYDGTKDPQEHVAAFELVRNLYGQIDPINAKLFVTTLTRKAQKWFTNLSSGSIESFGQLIQKFAFYFASKRKAKRSATYLFSIRHREDESLKSFMGPFNNKTLEVQDLRIDIVASILMHGLTKGPFTSALAHDPPKDVEQLMRLEQKYIDE</sequence>
<dbReference type="EMBL" id="JACGWJ010000022">
    <property type="protein sequence ID" value="KAL0329206.1"/>
    <property type="molecule type" value="Genomic_DNA"/>
</dbReference>
<protein>
    <recommendedName>
        <fullName evidence="2">Retrotransposon gag domain-containing protein</fullName>
    </recommendedName>
</protein>
<dbReference type="AlphaFoldDB" id="A0AAW2MDK3"/>
<feature type="domain" description="Retrotransposon gag" evidence="2">
    <location>
        <begin position="159"/>
        <end position="250"/>
    </location>
</feature>